<dbReference type="NCBIfam" id="TIGR04219">
    <property type="entry name" value="OMP_w_GlyGly"/>
    <property type="match status" value="1"/>
</dbReference>
<comment type="caution">
    <text evidence="2">The sequence shown here is derived from an EMBL/GenBank/DDBJ whole genome shotgun (WGS) entry which is preliminary data.</text>
</comment>
<dbReference type="EMBL" id="JBFRYA010000015">
    <property type="protein sequence ID" value="MEX1670282.1"/>
    <property type="molecule type" value="Genomic_DNA"/>
</dbReference>
<name>A0ABV3U8K0_9GAMM</name>
<evidence type="ECO:0000313" key="3">
    <source>
        <dbReference type="Proteomes" id="UP001557485"/>
    </source>
</evidence>
<dbReference type="Proteomes" id="UP001557485">
    <property type="component" value="Unassembled WGS sequence"/>
</dbReference>
<dbReference type="RefSeq" id="WP_368382620.1">
    <property type="nucleotide sequence ID" value="NZ_JBFRYA010000015.1"/>
</dbReference>
<protein>
    <submittedName>
        <fullName evidence="2">TIGR04219 family outer membrane beta-barrel protein</fullName>
    </submittedName>
</protein>
<proteinExistence type="predicted"/>
<evidence type="ECO:0000256" key="1">
    <source>
        <dbReference type="SAM" id="SignalP"/>
    </source>
</evidence>
<gene>
    <name evidence="2" type="ORF">AB4876_15280</name>
</gene>
<feature type="chain" id="PRO_5045847343" evidence="1">
    <location>
        <begin position="22"/>
        <end position="245"/>
    </location>
</feature>
<evidence type="ECO:0000313" key="2">
    <source>
        <dbReference type="EMBL" id="MEX1670282.1"/>
    </source>
</evidence>
<keyword evidence="1" id="KW-0732">Signal</keyword>
<sequence>MQKRLIALAILAASVSVSSQADIIGATAGAYMWKQSWEGDVKAGSQSIDMNDDLGYDDETGKSFYVALEHPVPVLPNIRLQHTSLDISETSQLSRTFTFDGDTYTNADSVNSTTDLSHTDGTLYYEILDNWVNLDVGLTVRMFDGEVRLAATGRDSSIDIDAPIPMAYVNARFELPLTGLYASGLGNVIAYGDNKVTDMTLALGYELGVLGLEIGYRNFDVQLEDDNEETNVTVDGYFIGLVLDI</sequence>
<feature type="signal peptide" evidence="1">
    <location>
        <begin position="1"/>
        <end position="21"/>
    </location>
</feature>
<dbReference type="InterPro" id="IPR026387">
    <property type="entry name" value="OMP_w_GlyGly"/>
</dbReference>
<keyword evidence="3" id="KW-1185">Reference proteome</keyword>
<accession>A0ABV3U8K0</accession>
<organism evidence="2 3">
    <name type="scientific">Zhongshania guokunii</name>
    <dbReference type="NCBI Taxonomy" id="641783"/>
    <lineage>
        <taxon>Bacteria</taxon>
        <taxon>Pseudomonadati</taxon>
        <taxon>Pseudomonadota</taxon>
        <taxon>Gammaproteobacteria</taxon>
        <taxon>Cellvibrionales</taxon>
        <taxon>Spongiibacteraceae</taxon>
        <taxon>Zhongshania</taxon>
    </lineage>
</organism>
<reference evidence="2 3" key="1">
    <citation type="journal article" date="2011" name="Int. J. Syst. Evol. Microbiol.">
        <title>Zhongshania antarctica gen. nov., sp. nov. and Zhongshania guokunii sp. nov., gammaproteobacteria respectively isolated from coastal attached (fast) ice and surface seawater of the Antarctic.</title>
        <authorList>
            <person name="Li H.J."/>
            <person name="Zhang X.Y."/>
            <person name="Chen C.X."/>
            <person name="Zhang Y.J."/>
            <person name="Gao Z.M."/>
            <person name="Yu Y."/>
            <person name="Chen X.L."/>
            <person name="Chen B."/>
            <person name="Zhang Y.Z."/>
        </authorList>
    </citation>
    <scope>NUCLEOTIDE SEQUENCE [LARGE SCALE GENOMIC DNA]</scope>
    <source>
        <strain evidence="2 3">ZS6-22T</strain>
    </source>
</reference>